<evidence type="ECO:0000313" key="4">
    <source>
        <dbReference type="WBParaSite" id="PDA_v2.g19255.t1"/>
    </source>
</evidence>
<feature type="region of interest" description="Disordered" evidence="2">
    <location>
        <begin position="315"/>
        <end position="340"/>
    </location>
</feature>
<keyword evidence="3" id="KW-1185">Reference proteome</keyword>
<feature type="coiled-coil region" evidence="1">
    <location>
        <begin position="71"/>
        <end position="197"/>
    </location>
</feature>
<organism evidence="3 4">
    <name type="scientific">Panagrolaimus davidi</name>
    <dbReference type="NCBI Taxonomy" id="227884"/>
    <lineage>
        <taxon>Eukaryota</taxon>
        <taxon>Metazoa</taxon>
        <taxon>Ecdysozoa</taxon>
        <taxon>Nematoda</taxon>
        <taxon>Chromadorea</taxon>
        <taxon>Rhabditida</taxon>
        <taxon>Tylenchina</taxon>
        <taxon>Panagrolaimomorpha</taxon>
        <taxon>Panagrolaimoidea</taxon>
        <taxon>Panagrolaimidae</taxon>
        <taxon>Panagrolaimus</taxon>
    </lineage>
</organism>
<sequence>MKRVAEVPTDATTSEEPSSNKRSRSAEVSINDILSPVQDLSNSVVSDQSLKDINATLKEQFSALAATASAAAEKFEELEHLKKENKILSEKIQQLEATNLDTQKIAKNAVESKIEQCNRHDEARKKWEAERDELLSKIKEVEDELCHTVKSKKDEIGGLKNRLEEVHQQLSDSHHQIEKLEKESKIKADQIVQLKKESEAGKEKRKKIQHFAFMLESERIANHLEKSDIQRKNENLKSQLSKAESTAAKEKENYEKTVCHMKTEKQQMRLLNAKFGAEKEKAEKDLAELQSKAERDKLRLQQIFKDVYSNICGNSHESSPSSSSSSSAPTTALPPVSSSKKGMLTITSLPTHTPKWIVSKEICQACLESHPDAINFLKHYIIQLFSRAELLLPEESLEPSKWKEAKNVLFHFFNPEQKSIYTDLLKKEMASKRYHLRSEFYKLCSQTRAVGITNTGTKVYFLHQTVNGKWEPFSDIGCSNPLPFTVLTNSDFCYPTDPSSNFIVIVQCSVNYRCIYKMTSCFDHCVFKHRIGGEKKPKI</sequence>
<name>A0A914PSS3_9BILA</name>
<dbReference type="Proteomes" id="UP000887578">
    <property type="component" value="Unplaced"/>
</dbReference>
<dbReference type="WBParaSite" id="PDA_v2.g19255.t1">
    <property type="protein sequence ID" value="PDA_v2.g19255.t1"/>
    <property type="gene ID" value="PDA_v2.g19255"/>
</dbReference>
<feature type="region of interest" description="Disordered" evidence="2">
    <location>
        <begin position="1"/>
        <end position="27"/>
    </location>
</feature>
<reference evidence="4" key="1">
    <citation type="submission" date="2022-11" db="UniProtKB">
        <authorList>
            <consortium name="WormBaseParasite"/>
        </authorList>
    </citation>
    <scope>IDENTIFICATION</scope>
</reference>
<feature type="compositionally biased region" description="Basic and acidic residues" evidence="2">
    <location>
        <begin position="226"/>
        <end position="235"/>
    </location>
</feature>
<accession>A0A914PSS3</accession>
<feature type="compositionally biased region" description="Low complexity" evidence="2">
    <location>
        <begin position="318"/>
        <end position="339"/>
    </location>
</feature>
<evidence type="ECO:0000313" key="3">
    <source>
        <dbReference type="Proteomes" id="UP000887578"/>
    </source>
</evidence>
<dbReference type="AlphaFoldDB" id="A0A914PSS3"/>
<feature type="region of interest" description="Disordered" evidence="2">
    <location>
        <begin position="226"/>
        <end position="251"/>
    </location>
</feature>
<keyword evidence="1" id="KW-0175">Coiled coil</keyword>
<protein>
    <submittedName>
        <fullName evidence="4">Uncharacterized protein</fullName>
    </submittedName>
</protein>
<evidence type="ECO:0000256" key="1">
    <source>
        <dbReference type="SAM" id="Coils"/>
    </source>
</evidence>
<proteinExistence type="predicted"/>
<evidence type="ECO:0000256" key="2">
    <source>
        <dbReference type="SAM" id="MobiDB-lite"/>
    </source>
</evidence>